<proteinExistence type="predicted"/>
<evidence type="ECO:0000313" key="2">
    <source>
        <dbReference type="EMBL" id="KAK2563711.1"/>
    </source>
</evidence>
<comment type="caution">
    <text evidence="2">The sequence shown here is derived from an EMBL/GenBank/DDBJ whole genome shotgun (WGS) entry which is preliminary data.</text>
</comment>
<sequence>MSIVLQYITLSLLCLHFSLAKDVKESSLTVFTDDMGWKTGDDRSAQLKRKVSHKSAFPELTDQFTRDFTKAGILVNSVSDSFRRLIIRRQNPCVERYFWKRSACGSSKRLVPRCRKASFTGCLSSI</sequence>
<feature type="chain" id="PRO_5042020930" evidence="1">
    <location>
        <begin position="21"/>
        <end position="126"/>
    </location>
</feature>
<feature type="signal peptide" evidence="1">
    <location>
        <begin position="1"/>
        <end position="20"/>
    </location>
</feature>
<reference evidence="2" key="1">
    <citation type="journal article" date="2023" name="G3 (Bethesda)">
        <title>Whole genome assembly and annotation of the endangered Caribbean coral Acropora cervicornis.</title>
        <authorList>
            <person name="Selwyn J.D."/>
            <person name="Vollmer S.V."/>
        </authorList>
    </citation>
    <scope>NUCLEOTIDE SEQUENCE</scope>
    <source>
        <strain evidence="2">K2</strain>
    </source>
</reference>
<organism evidence="2 3">
    <name type="scientific">Acropora cervicornis</name>
    <name type="common">Staghorn coral</name>
    <dbReference type="NCBI Taxonomy" id="6130"/>
    <lineage>
        <taxon>Eukaryota</taxon>
        <taxon>Metazoa</taxon>
        <taxon>Cnidaria</taxon>
        <taxon>Anthozoa</taxon>
        <taxon>Hexacorallia</taxon>
        <taxon>Scleractinia</taxon>
        <taxon>Astrocoeniina</taxon>
        <taxon>Acroporidae</taxon>
        <taxon>Acropora</taxon>
    </lineage>
</organism>
<dbReference type="AlphaFoldDB" id="A0AAD9QLY9"/>
<gene>
    <name evidence="2" type="ORF">P5673_012695</name>
</gene>
<keyword evidence="3" id="KW-1185">Reference proteome</keyword>
<dbReference type="Proteomes" id="UP001249851">
    <property type="component" value="Unassembled WGS sequence"/>
</dbReference>
<evidence type="ECO:0000256" key="1">
    <source>
        <dbReference type="SAM" id="SignalP"/>
    </source>
</evidence>
<reference evidence="2" key="2">
    <citation type="journal article" date="2023" name="Science">
        <title>Genomic signatures of disease resistance in endangered staghorn corals.</title>
        <authorList>
            <person name="Vollmer S.V."/>
            <person name="Selwyn J.D."/>
            <person name="Despard B.A."/>
            <person name="Roesel C.L."/>
        </authorList>
    </citation>
    <scope>NUCLEOTIDE SEQUENCE</scope>
    <source>
        <strain evidence="2">K2</strain>
    </source>
</reference>
<dbReference type="EMBL" id="JARQWQ010000024">
    <property type="protein sequence ID" value="KAK2563711.1"/>
    <property type="molecule type" value="Genomic_DNA"/>
</dbReference>
<protein>
    <submittedName>
        <fullName evidence="2">Uncharacterized protein</fullName>
    </submittedName>
</protein>
<keyword evidence="1" id="KW-0732">Signal</keyword>
<accession>A0AAD9QLY9</accession>
<evidence type="ECO:0000313" key="3">
    <source>
        <dbReference type="Proteomes" id="UP001249851"/>
    </source>
</evidence>
<name>A0AAD9QLY9_ACRCE</name>